<comment type="caution">
    <text evidence="1">The sequence shown here is derived from an EMBL/GenBank/DDBJ whole genome shotgun (WGS) entry which is preliminary data.</text>
</comment>
<evidence type="ECO:0000313" key="2">
    <source>
        <dbReference type="Proteomes" id="UP001370758"/>
    </source>
</evidence>
<keyword evidence="2" id="KW-1185">Reference proteome</keyword>
<dbReference type="EMBL" id="JAVHJL010000002">
    <property type="protein sequence ID" value="KAK6508923.1"/>
    <property type="molecule type" value="Genomic_DNA"/>
</dbReference>
<dbReference type="AlphaFoldDB" id="A0AAV9WHD0"/>
<reference evidence="1 2" key="1">
    <citation type="submission" date="2023-08" db="EMBL/GenBank/DDBJ databases">
        <authorList>
            <person name="Palmer J.M."/>
        </authorList>
    </citation>
    <scope>NUCLEOTIDE SEQUENCE [LARGE SCALE GENOMIC DNA]</scope>
    <source>
        <strain evidence="1 2">TWF481</strain>
    </source>
</reference>
<dbReference type="Proteomes" id="UP001370758">
    <property type="component" value="Unassembled WGS sequence"/>
</dbReference>
<organism evidence="1 2">
    <name type="scientific">Arthrobotrys musiformis</name>
    <dbReference type="NCBI Taxonomy" id="47236"/>
    <lineage>
        <taxon>Eukaryota</taxon>
        <taxon>Fungi</taxon>
        <taxon>Dikarya</taxon>
        <taxon>Ascomycota</taxon>
        <taxon>Pezizomycotina</taxon>
        <taxon>Orbiliomycetes</taxon>
        <taxon>Orbiliales</taxon>
        <taxon>Orbiliaceae</taxon>
        <taxon>Arthrobotrys</taxon>
    </lineage>
</organism>
<proteinExistence type="predicted"/>
<gene>
    <name evidence="1" type="ORF">TWF481_003691</name>
</gene>
<evidence type="ECO:0000313" key="1">
    <source>
        <dbReference type="EMBL" id="KAK6508923.1"/>
    </source>
</evidence>
<protein>
    <submittedName>
        <fullName evidence="1">Uncharacterized protein</fullName>
    </submittedName>
</protein>
<sequence>MNEVSGSFELILWIKAFRLSAVSHSELFSGEAKMLKPGTGELSMFPNWPAGYSMCSGIVPEREMSDPPKKSLAEHQPQLWPTTHLALALKFTTVFLLFAPSSESHPDEILSL</sequence>
<accession>A0AAV9WHD0</accession>
<name>A0AAV9WHD0_9PEZI</name>